<name>A0A6I9PVJ9_9TELE</name>
<evidence type="ECO:0000313" key="4">
    <source>
        <dbReference type="RefSeq" id="XP_010789316.1"/>
    </source>
</evidence>
<dbReference type="PANTHER" id="PTHR10730">
    <property type="entry name" value="PROCOLLAGEN-LYSINE,2-OXOGLUTARATE 5-DIOXYGENASE/GLYCOSYLTRANSFERASE 25 FAMILY MEMBER"/>
    <property type="match status" value="1"/>
</dbReference>
<dbReference type="RefSeq" id="XP_010789316.1">
    <property type="nucleotide sequence ID" value="XM_010791014.1"/>
</dbReference>
<dbReference type="GO" id="GO:0005783">
    <property type="term" value="C:endoplasmic reticulum"/>
    <property type="evidence" value="ECO:0007669"/>
    <property type="project" value="TreeGrafter"/>
</dbReference>
<protein>
    <submittedName>
        <fullName evidence="4">Procollagen-lysine,2-oxoglutarate 5-dioxygenase 2-like</fullName>
    </submittedName>
</protein>
<organism evidence="3 4">
    <name type="scientific">Notothenia coriiceps</name>
    <name type="common">black rockcod</name>
    <dbReference type="NCBI Taxonomy" id="8208"/>
    <lineage>
        <taxon>Eukaryota</taxon>
        <taxon>Metazoa</taxon>
        <taxon>Chordata</taxon>
        <taxon>Craniata</taxon>
        <taxon>Vertebrata</taxon>
        <taxon>Euteleostomi</taxon>
        <taxon>Actinopterygii</taxon>
        <taxon>Neopterygii</taxon>
        <taxon>Teleostei</taxon>
        <taxon>Neoteleostei</taxon>
        <taxon>Acanthomorphata</taxon>
        <taxon>Eupercaria</taxon>
        <taxon>Perciformes</taxon>
        <taxon>Notothenioidei</taxon>
        <taxon>Nototheniidae</taxon>
        <taxon>Notothenia</taxon>
    </lineage>
</organism>
<dbReference type="InterPro" id="IPR057589">
    <property type="entry name" value="GT_PLOD"/>
</dbReference>
<proteinExistence type="predicted"/>
<dbReference type="GeneID" id="104962561"/>
<reference evidence="4" key="1">
    <citation type="submission" date="2025-08" db="UniProtKB">
        <authorList>
            <consortium name="RefSeq"/>
        </authorList>
    </citation>
    <scope>IDENTIFICATION</scope>
    <source>
        <tissue evidence="4">Muscle</tissue>
    </source>
</reference>
<evidence type="ECO:0000256" key="1">
    <source>
        <dbReference type="SAM" id="MobiDB-lite"/>
    </source>
</evidence>
<dbReference type="KEGG" id="ncc:104962561"/>
<keyword evidence="3" id="KW-1185">Reference proteome</keyword>
<gene>
    <name evidence="4" type="primary">LOC104962561</name>
</gene>
<dbReference type="InterPro" id="IPR050757">
    <property type="entry name" value="Collagen_mod_GT25"/>
</dbReference>
<evidence type="ECO:0000259" key="2">
    <source>
        <dbReference type="Pfam" id="PF25342"/>
    </source>
</evidence>
<dbReference type="OrthoDB" id="69177at2759"/>
<sequence length="154" mass="17513">MSSNTGIIGYAPFINKVVTQWNLHDNDDDQLFYTKIYVDPLQQHTLNMTLDHKCQIFQNLNGAVDEVLLKFGTNLVRVRNTVYDSLPVVVHGNGNTKIYLNHLANYVPNTWNYEHGCSHCDDDILDLPQLKTERGVDETPTQKTLDHTPGLMVS</sequence>
<dbReference type="Proteomes" id="UP000504611">
    <property type="component" value="Unplaced"/>
</dbReference>
<feature type="domain" description="PLOD1-3-like GT" evidence="2">
    <location>
        <begin position="5"/>
        <end position="117"/>
    </location>
</feature>
<evidence type="ECO:0000313" key="3">
    <source>
        <dbReference type="Proteomes" id="UP000504611"/>
    </source>
</evidence>
<feature type="region of interest" description="Disordered" evidence="1">
    <location>
        <begin position="135"/>
        <end position="154"/>
    </location>
</feature>
<accession>A0A6I9PVJ9</accession>
<dbReference type="GO" id="GO:0008475">
    <property type="term" value="F:procollagen-lysine 5-dioxygenase activity"/>
    <property type="evidence" value="ECO:0007669"/>
    <property type="project" value="TreeGrafter"/>
</dbReference>
<dbReference type="Pfam" id="PF25342">
    <property type="entry name" value="GT_PLOD"/>
    <property type="match status" value="1"/>
</dbReference>
<dbReference type="PANTHER" id="PTHR10730:SF6">
    <property type="entry name" value="PROCOLLAGEN-LYSINE,2-OXOGLUTARATE 5-DIOXYGENASE 2"/>
    <property type="match status" value="1"/>
</dbReference>
<dbReference type="AlphaFoldDB" id="A0A6I9PVJ9"/>